<name>A0A452VI26_URSMA</name>
<dbReference type="InterPro" id="IPR017945">
    <property type="entry name" value="DHBP_synth_RibB-like_a/b_dom"/>
</dbReference>
<dbReference type="InterPro" id="IPR050156">
    <property type="entry name" value="TC-AMP_synthase_SUA5"/>
</dbReference>
<dbReference type="PANTHER" id="PTHR17490">
    <property type="entry name" value="SUA5"/>
    <property type="match status" value="1"/>
</dbReference>
<dbReference type="GO" id="GO:0005737">
    <property type="term" value="C:cytoplasm"/>
    <property type="evidence" value="ECO:0007669"/>
    <property type="project" value="TreeGrafter"/>
</dbReference>
<organism evidence="1">
    <name type="scientific">Ursus maritimus</name>
    <name type="common">Polar bear</name>
    <name type="synonym">Thalarctos maritimus</name>
    <dbReference type="NCBI Taxonomy" id="29073"/>
    <lineage>
        <taxon>Eukaryota</taxon>
        <taxon>Metazoa</taxon>
        <taxon>Chordata</taxon>
        <taxon>Craniata</taxon>
        <taxon>Vertebrata</taxon>
        <taxon>Euteleostomi</taxon>
        <taxon>Mammalia</taxon>
        <taxon>Eutheria</taxon>
        <taxon>Laurasiatheria</taxon>
        <taxon>Carnivora</taxon>
        <taxon>Caniformia</taxon>
        <taxon>Ursidae</taxon>
        <taxon>Ursus</taxon>
    </lineage>
</organism>
<protein>
    <submittedName>
        <fullName evidence="1">Uncharacterized protein</fullName>
    </submittedName>
</protein>
<evidence type="ECO:0000313" key="1">
    <source>
        <dbReference type="Ensembl" id="ENSUMAP00000033352"/>
    </source>
</evidence>
<dbReference type="GeneTree" id="ENSGT00940000173944"/>
<accession>A0A452VI26</accession>
<proteinExistence type="predicted"/>
<dbReference type="GO" id="GO:0016779">
    <property type="term" value="F:nucleotidyltransferase activity"/>
    <property type="evidence" value="ECO:0007669"/>
    <property type="project" value="TreeGrafter"/>
</dbReference>
<dbReference type="GO" id="GO:0006450">
    <property type="term" value="P:regulation of translational fidelity"/>
    <property type="evidence" value="ECO:0007669"/>
    <property type="project" value="TreeGrafter"/>
</dbReference>
<dbReference type="PANTHER" id="PTHR17490:SF10">
    <property type="entry name" value="THREONYLCARBAMOYL-AMP SYNTHASE"/>
    <property type="match status" value="1"/>
</dbReference>
<dbReference type="GO" id="GO:0000049">
    <property type="term" value="F:tRNA binding"/>
    <property type="evidence" value="ECO:0007669"/>
    <property type="project" value="TreeGrafter"/>
</dbReference>
<dbReference type="AlphaFoldDB" id="A0A452VI26"/>
<dbReference type="Gene3D" id="3.90.870.10">
    <property type="entry name" value="DHBP synthase"/>
    <property type="match status" value="1"/>
</dbReference>
<dbReference type="SUPFAM" id="SSF55821">
    <property type="entry name" value="YrdC/RibB"/>
    <property type="match status" value="1"/>
</dbReference>
<reference evidence="1" key="1">
    <citation type="submission" date="2019-03" db="UniProtKB">
        <authorList>
            <consortium name="Ensembl"/>
        </authorList>
    </citation>
    <scope>IDENTIFICATION</scope>
</reference>
<dbReference type="Ensembl" id="ENSUMAT00000039451.1">
    <property type="protein sequence ID" value="ENSUMAP00000033352.1"/>
    <property type="gene ID" value="ENSUMAG00000024029.1"/>
</dbReference>
<sequence>MKGNNHLRCIYKKFLNDEEDHAKLPAFCLSCVADVFRCCHVRVPTGLLKDLLPRPVTLVLEHSQELSKDLNPFLPLIGIWIPDPAFVANLSSQAGSQNVFEFQNLWPQLSLVIDGGPTEDGQSPEYRLGSTTVDLCVSGKFGIIHPPKEVWAAPLTGILLVNPGGRRTQGWMLATMCLSTGDWQELIYRGHWGYNITSLTF</sequence>